<protein>
    <submittedName>
        <fullName evidence="1">Uncharacterized protein</fullName>
    </submittedName>
</protein>
<sequence>MQAGSEKQGTGRIMGTIDQRLILFEMVRMNLFLVMKSVNPINNSMKSLHPLFHLMAFDTLFQLEFGLCSFMNVDHSCMKHGGVPHRRDQE</sequence>
<dbReference type="Proteomes" id="UP000287224">
    <property type="component" value="Unassembled WGS sequence"/>
</dbReference>
<dbReference type="EMBL" id="BIFQ01000001">
    <property type="protein sequence ID" value="GCE03464.1"/>
    <property type="molecule type" value="Genomic_DNA"/>
</dbReference>
<keyword evidence="2" id="KW-1185">Reference proteome</keyword>
<organism evidence="1 2">
    <name type="scientific">Dictyobacter aurantiacus</name>
    <dbReference type="NCBI Taxonomy" id="1936993"/>
    <lineage>
        <taxon>Bacteria</taxon>
        <taxon>Bacillati</taxon>
        <taxon>Chloroflexota</taxon>
        <taxon>Ktedonobacteria</taxon>
        <taxon>Ktedonobacterales</taxon>
        <taxon>Dictyobacteraceae</taxon>
        <taxon>Dictyobacter</taxon>
    </lineage>
</organism>
<gene>
    <name evidence="1" type="ORF">KDAU_07930</name>
</gene>
<comment type="caution">
    <text evidence="1">The sequence shown here is derived from an EMBL/GenBank/DDBJ whole genome shotgun (WGS) entry which is preliminary data.</text>
</comment>
<accession>A0A401Z9B8</accession>
<proteinExistence type="predicted"/>
<dbReference type="AlphaFoldDB" id="A0A401Z9B8"/>
<evidence type="ECO:0000313" key="2">
    <source>
        <dbReference type="Proteomes" id="UP000287224"/>
    </source>
</evidence>
<name>A0A401Z9B8_9CHLR</name>
<reference evidence="2" key="1">
    <citation type="submission" date="2018-12" db="EMBL/GenBank/DDBJ databases">
        <title>Tengunoibacter tsumagoiensis gen. nov., sp. nov., Dictyobacter kobayashii sp. nov., D. alpinus sp. nov., and D. joshuensis sp. nov. and description of Dictyobacteraceae fam. nov. within the order Ktedonobacterales isolated from Tengu-no-mugimeshi.</title>
        <authorList>
            <person name="Wang C.M."/>
            <person name="Zheng Y."/>
            <person name="Sakai Y."/>
            <person name="Toyoda A."/>
            <person name="Minakuchi Y."/>
            <person name="Abe K."/>
            <person name="Yokota A."/>
            <person name="Yabe S."/>
        </authorList>
    </citation>
    <scope>NUCLEOTIDE SEQUENCE [LARGE SCALE GENOMIC DNA]</scope>
    <source>
        <strain evidence="2">S-27</strain>
    </source>
</reference>
<evidence type="ECO:0000313" key="1">
    <source>
        <dbReference type="EMBL" id="GCE03464.1"/>
    </source>
</evidence>